<dbReference type="Pfam" id="PF11339">
    <property type="entry name" value="DUF3141"/>
    <property type="match status" value="1"/>
</dbReference>
<proteinExistence type="predicted"/>
<dbReference type="PANTHER" id="PTHR36837:SF2">
    <property type="entry name" value="POLY(3-HYDROXYALKANOATE) POLYMERASE SUBUNIT PHAC"/>
    <property type="match status" value="1"/>
</dbReference>
<dbReference type="InterPro" id="IPR029058">
    <property type="entry name" value="AB_hydrolase_fold"/>
</dbReference>
<name>A0A327K939_9BRAD</name>
<dbReference type="InterPro" id="IPR051321">
    <property type="entry name" value="PHA/PHB_synthase"/>
</dbReference>
<sequence>MTTDRTSPAQDLLALAPGPLGSLPAGNAAVSAAAYLVDAAQRSVLFWDVMRQRGNGYREHMAMAAPHVLSYQAELIVDGRTLDRPVNYGLARIVPPAGVTIDPRKRPFVIVDPRAGHGPGIGGFKADSEIGVALAAGHTCYFVGFLPDPMPGQTIEDIARAEAVFLTTVIERHPDADGKPCVVGNCQAGWAVMMLAAVAPDLFGPIIVAGSPLSYWTGQSGLNPMRYTGGLFGGSWATAFTSDLGCGTFDGAWLVENFENLNPANTYWKKPYNLYAKVDSEADKYLGFERWWGGHVNLNAEEMQFIVDELFVGNKLAAGEVRSSTGIAIDLRNIRSPIVVFCSKGDNITPPQQALGWILDLYDDVNEIRSFGQTIVYSVHESVGHLGIFVSGGVARKQHDEFASNIDLIDVLPPGLYEAVFTAKDGDTENPDLAHGRWVMRCEARTLDDIRALGGNTIEDDRRFATVARMSEVNLALYRNFVQPWVRAMVTPQTSEMLYRMHPARLQYELVSDANPLLKPLAAAADVVRQHRKPVDESNPFVAAQETMSKQIVASLDSYRDVRDGMTEAIFKAFFGSPAVQAFYGIDPQSNKPLHRAGKSALHGELVARRIAELKAHFSSGGLREAAVRAMIYIGLPRGGVDERGFEMIRRIRAANANIRNVPLAQFKALLREQFFMLLIDEEAAVAAIPALLPDDMTVRAEAMAVIRDVITAAGAPTGEVALRLARIGRMFTGETGAPALAIVGGAPAGLPAPDREAS</sequence>
<reference evidence="1 2" key="1">
    <citation type="submission" date="2017-07" db="EMBL/GenBank/DDBJ databases">
        <title>Draft Genome Sequences of Select Purple Nonsulfur Bacteria.</title>
        <authorList>
            <person name="Lasarre B."/>
            <person name="Mckinlay J.B."/>
        </authorList>
    </citation>
    <scope>NUCLEOTIDE SEQUENCE [LARGE SCALE GENOMIC DNA]</scope>
    <source>
        <strain evidence="1 2">DSM 11907</strain>
    </source>
</reference>
<evidence type="ECO:0000313" key="1">
    <source>
        <dbReference type="EMBL" id="RAI34466.1"/>
    </source>
</evidence>
<dbReference type="AlphaFoldDB" id="A0A327K939"/>
<evidence type="ECO:0008006" key="3">
    <source>
        <dbReference type="Google" id="ProtNLM"/>
    </source>
</evidence>
<dbReference type="OrthoDB" id="7231451at2"/>
<evidence type="ECO:0000313" key="2">
    <source>
        <dbReference type="Proteomes" id="UP000248863"/>
    </source>
</evidence>
<keyword evidence="2" id="KW-1185">Reference proteome</keyword>
<dbReference type="SUPFAM" id="SSF53474">
    <property type="entry name" value="alpha/beta-Hydrolases"/>
    <property type="match status" value="1"/>
</dbReference>
<organism evidence="1 2">
    <name type="scientific">Rhodoplanes elegans</name>
    <dbReference type="NCBI Taxonomy" id="29408"/>
    <lineage>
        <taxon>Bacteria</taxon>
        <taxon>Pseudomonadati</taxon>
        <taxon>Pseudomonadota</taxon>
        <taxon>Alphaproteobacteria</taxon>
        <taxon>Hyphomicrobiales</taxon>
        <taxon>Nitrobacteraceae</taxon>
        <taxon>Rhodoplanes</taxon>
    </lineage>
</organism>
<dbReference type="InterPro" id="IPR024501">
    <property type="entry name" value="DUF3141"/>
</dbReference>
<comment type="caution">
    <text evidence="1">The sequence shown here is derived from an EMBL/GenBank/DDBJ whole genome shotgun (WGS) entry which is preliminary data.</text>
</comment>
<dbReference type="EMBL" id="NPEU01000307">
    <property type="protein sequence ID" value="RAI34466.1"/>
    <property type="molecule type" value="Genomic_DNA"/>
</dbReference>
<dbReference type="Gene3D" id="3.40.50.1820">
    <property type="entry name" value="alpha/beta hydrolase"/>
    <property type="match status" value="1"/>
</dbReference>
<dbReference type="Proteomes" id="UP000248863">
    <property type="component" value="Unassembled WGS sequence"/>
</dbReference>
<dbReference type="PANTHER" id="PTHR36837">
    <property type="entry name" value="POLY(3-HYDROXYALKANOATE) POLYMERASE SUBUNIT PHAC"/>
    <property type="match status" value="1"/>
</dbReference>
<dbReference type="RefSeq" id="WP_111359030.1">
    <property type="nucleotide sequence ID" value="NZ_NHSK01000305.1"/>
</dbReference>
<protein>
    <recommendedName>
        <fullName evidence="3">3-hydroxyalkanoate synthetase</fullName>
    </recommendedName>
</protein>
<gene>
    <name evidence="1" type="ORF">CH338_20845</name>
</gene>
<accession>A0A327K939</accession>